<proteinExistence type="predicted"/>
<sequence length="235" mass="25909">MLPLALGLLLLLIVAMVLALKGARIEVEPATALVYMNMGPGTVGAYKAGTHFLKPGQQKQGVVSLRNEPREAVMISVNTADLIPVEVPCAFREFRVVDTFQAIVAVWTQIKYEDRYENTLTILKIALENAIGSRQFDEIYDPESRHGRKDQLEEIEREINSALDETVEKEWGLRVQVEVGEGIKAPEEATRARGSREGEFLRAKAEAAGENPNVRVMLIAEALGEALRGLKKGNG</sequence>
<dbReference type="InterPro" id="IPR036013">
    <property type="entry name" value="Band_7/SPFH_dom_sf"/>
</dbReference>
<gene>
    <name evidence="2" type="ORF">A3G06_01525</name>
</gene>
<dbReference type="STRING" id="1801797.A3G06_01525"/>
<dbReference type="Pfam" id="PF01145">
    <property type="entry name" value="Band_7"/>
    <property type="match status" value="1"/>
</dbReference>
<evidence type="ECO:0000313" key="3">
    <source>
        <dbReference type="Proteomes" id="UP000176192"/>
    </source>
</evidence>
<dbReference type="SUPFAM" id="SSF117892">
    <property type="entry name" value="Band 7/SPFH domain"/>
    <property type="match status" value="1"/>
</dbReference>
<comment type="caution">
    <text evidence="2">The sequence shown here is derived from an EMBL/GenBank/DDBJ whole genome shotgun (WGS) entry which is preliminary data.</text>
</comment>
<reference evidence="2 3" key="1">
    <citation type="journal article" date="2016" name="Nat. Commun.">
        <title>Thousands of microbial genomes shed light on interconnected biogeochemical processes in an aquifer system.</title>
        <authorList>
            <person name="Anantharaman K."/>
            <person name="Brown C.T."/>
            <person name="Hug L.A."/>
            <person name="Sharon I."/>
            <person name="Castelle C.J."/>
            <person name="Probst A.J."/>
            <person name="Thomas B.C."/>
            <person name="Singh A."/>
            <person name="Wilkins M.J."/>
            <person name="Karaoz U."/>
            <person name="Brodie E.L."/>
            <person name="Williams K.H."/>
            <person name="Hubbard S.S."/>
            <person name="Banfield J.F."/>
        </authorList>
    </citation>
    <scope>NUCLEOTIDE SEQUENCE [LARGE SCALE GENOMIC DNA]</scope>
</reference>
<dbReference type="EMBL" id="MFVV01000013">
    <property type="protein sequence ID" value="OGJ03844.1"/>
    <property type="molecule type" value="Genomic_DNA"/>
</dbReference>
<organism evidence="2 3">
    <name type="scientific">Candidatus Nomurabacteria bacterium RIFCSPLOWO2_12_FULL_46_14</name>
    <dbReference type="NCBI Taxonomy" id="1801797"/>
    <lineage>
        <taxon>Bacteria</taxon>
        <taxon>Candidatus Nomuraibacteriota</taxon>
    </lineage>
</organism>
<dbReference type="Gene3D" id="3.30.479.30">
    <property type="entry name" value="Band 7 domain"/>
    <property type="match status" value="1"/>
</dbReference>
<dbReference type="Proteomes" id="UP000176192">
    <property type="component" value="Unassembled WGS sequence"/>
</dbReference>
<evidence type="ECO:0000259" key="1">
    <source>
        <dbReference type="Pfam" id="PF01145"/>
    </source>
</evidence>
<accession>A0A1F6YBU0</accession>
<feature type="domain" description="Band 7" evidence="1">
    <location>
        <begin position="26"/>
        <end position="202"/>
    </location>
</feature>
<dbReference type="AlphaFoldDB" id="A0A1F6YBU0"/>
<evidence type="ECO:0000313" key="2">
    <source>
        <dbReference type="EMBL" id="OGJ03844.1"/>
    </source>
</evidence>
<protein>
    <recommendedName>
        <fullName evidence="1">Band 7 domain-containing protein</fullName>
    </recommendedName>
</protein>
<dbReference type="InterPro" id="IPR001107">
    <property type="entry name" value="Band_7"/>
</dbReference>
<name>A0A1F6YBU0_9BACT</name>